<dbReference type="SUPFAM" id="SSF103473">
    <property type="entry name" value="MFS general substrate transporter"/>
    <property type="match status" value="1"/>
</dbReference>
<feature type="transmembrane region" description="Helical" evidence="7">
    <location>
        <begin position="383"/>
        <end position="405"/>
    </location>
</feature>
<dbReference type="AlphaFoldDB" id="A0A9N9LZ28"/>
<feature type="compositionally biased region" description="Basic and acidic residues" evidence="6">
    <location>
        <begin position="1"/>
        <end position="28"/>
    </location>
</feature>
<keyword evidence="5 7" id="KW-0472">Membrane</keyword>
<feature type="transmembrane region" description="Helical" evidence="7">
    <location>
        <begin position="358"/>
        <end position="377"/>
    </location>
</feature>
<gene>
    <name evidence="9" type="ORF">HYALB_00008206</name>
</gene>
<keyword evidence="3 7" id="KW-0812">Transmembrane</keyword>
<dbReference type="PANTHER" id="PTHR43791">
    <property type="entry name" value="PERMEASE-RELATED"/>
    <property type="match status" value="1"/>
</dbReference>
<dbReference type="EMBL" id="CAJVRM010000440">
    <property type="protein sequence ID" value="CAG8981052.1"/>
    <property type="molecule type" value="Genomic_DNA"/>
</dbReference>
<dbReference type="OrthoDB" id="2962993at2759"/>
<dbReference type="GO" id="GO:0022857">
    <property type="term" value="F:transmembrane transporter activity"/>
    <property type="evidence" value="ECO:0007669"/>
    <property type="project" value="InterPro"/>
</dbReference>
<evidence type="ECO:0000256" key="1">
    <source>
        <dbReference type="ARBA" id="ARBA00004141"/>
    </source>
</evidence>
<feature type="transmembrane region" description="Helical" evidence="7">
    <location>
        <begin position="192"/>
        <end position="213"/>
    </location>
</feature>
<evidence type="ECO:0000256" key="7">
    <source>
        <dbReference type="SAM" id="Phobius"/>
    </source>
</evidence>
<dbReference type="InterPro" id="IPR036259">
    <property type="entry name" value="MFS_trans_sf"/>
</dbReference>
<dbReference type="Proteomes" id="UP000701801">
    <property type="component" value="Unassembled WGS sequence"/>
</dbReference>
<reference evidence="9" key="1">
    <citation type="submission" date="2021-07" db="EMBL/GenBank/DDBJ databases">
        <authorList>
            <person name="Durling M."/>
        </authorList>
    </citation>
    <scope>NUCLEOTIDE SEQUENCE</scope>
</reference>
<feature type="transmembrane region" description="Helical" evidence="7">
    <location>
        <begin position="101"/>
        <end position="119"/>
    </location>
</feature>
<feature type="transmembrane region" description="Helical" evidence="7">
    <location>
        <begin position="451"/>
        <end position="471"/>
    </location>
</feature>
<evidence type="ECO:0000313" key="10">
    <source>
        <dbReference type="Proteomes" id="UP000701801"/>
    </source>
</evidence>
<comment type="caution">
    <text evidence="9">The sequence shown here is derived from an EMBL/GenBank/DDBJ whole genome shotgun (WGS) entry which is preliminary data.</text>
</comment>
<dbReference type="Pfam" id="PF07690">
    <property type="entry name" value="MFS_1"/>
    <property type="match status" value="1"/>
</dbReference>
<feature type="transmembrane region" description="Helical" evidence="7">
    <location>
        <begin position="334"/>
        <end position="351"/>
    </location>
</feature>
<dbReference type="InterPro" id="IPR020846">
    <property type="entry name" value="MFS_dom"/>
</dbReference>
<comment type="subcellular location">
    <subcellularLocation>
        <location evidence="1">Membrane</location>
        <topology evidence="1">Multi-pass membrane protein</topology>
    </subcellularLocation>
</comment>
<feature type="transmembrane region" description="Helical" evidence="7">
    <location>
        <begin position="294"/>
        <end position="314"/>
    </location>
</feature>
<evidence type="ECO:0000259" key="8">
    <source>
        <dbReference type="PROSITE" id="PS50850"/>
    </source>
</evidence>
<feature type="transmembrane region" description="Helical" evidence="7">
    <location>
        <begin position="131"/>
        <end position="151"/>
    </location>
</feature>
<accession>A0A9N9LZ28</accession>
<dbReference type="FunFam" id="1.20.1250.20:FF:000068">
    <property type="entry name" value="MFS general substrate transporter"/>
    <property type="match status" value="1"/>
</dbReference>
<dbReference type="InterPro" id="IPR011701">
    <property type="entry name" value="MFS"/>
</dbReference>
<evidence type="ECO:0000256" key="4">
    <source>
        <dbReference type="ARBA" id="ARBA00022989"/>
    </source>
</evidence>
<evidence type="ECO:0000256" key="6">
    <source>
        <dbReference type="SAM" id="MobiDB-lite"/>
    </source>
</evidence>
<dbReference type="PROSITE" id="PS50850">
    <property type="entry name" value="MFS"/>
    <property type="match status" value="1"/>
</dbReference>
<keyword evidence="4 7" id="KW-1133">Transmembrane helix</keyword>
<dbReference type="Gene3D" id="1.20.1250.20">
    <property type="entry name" value="MFS general substrate transporter like domains"/>
    <property type="match status" value="2"/>
</dbReference>
<evidence type="ECO:0000313" key="9">
    <source>
        <dbReference type="EMBL" id="CAG8981052.1"/>
    </source>
</evidence>
<evidence type="ECO:0000256" key="2">
    <source>
        <dbReference type="ARBA" id="ARBA00022448"/>
    </source>
</evidence>
<feature type="region of interest" description="Disordered" evidence="6">
    <location>
        <begin position="1"/>
        <end position="40"/>
    </location>
</feature>
<dbReference type="PANTHER" id="PTHR43791:SF57">
    <property type="entry name" value="MAJOR FACILITATOR SUPERFAMILY (MFS) PROFILE DOMAIN-CONTAINING PROTEIN"/>
    <property type="match status" value="1"/>
</dbReference>
<feature type="transmembrane region" description="Helical" evidence="7">
    <location>
        <begin position="157"/>
        <end position="180"/>
    </location>
</feature>
<feature type="domain" description="Major facilitator superfamily (MFS) profile" evidence="8">
    <location>
        <begin position="61"/>
        <end position="476"/>
    </location>
</feature>
<sequence>MGFVEEHRESIDSDNKKDASLGEAHKENLSTSSDSLPGTVLEPQFDEARTKTLIRKLDWHIVPFLALLYLLSFLDRTNIGNAKLFNLQKYLGMPEVGPGSIQYNNALAIFFPFYVAAEVPSNMMMKRLRPSLWLTIIMLGWAICTICMGFVKNYTGLMVVRAFLGACEGGLFPGVTYYITMWYRRHECGLRMALFFSAATAAGAFGGILAFGIGKMEGVAGRGGWSWIFILEGIATFIVACIAYWAINDYPRTATFLTEEERTEVERRLKDDRNSLADEFNLKYAWDAFKDWKIYVHMFITIGIYTPLYSLSLFLPTIVKNMGYTNETSQLMTVPPYAVACIFTIGAGFFADKLKQRGIFMLIFQASAIIGFAMLAATGKSGVQYAGTFFAASGIYPLVPMGVAWNGNNIGGSLKRGVGIAMHVGFGNLGGAISAYCFLPKYSPRFIPGHVTLASTVSMSFILTSYMTWYLRRENARRDAWAVENNMLPENYTEAQKSEEREKGDYASFFRYTI</sequence>
<evidence type="ECO:0000256" key="5">
    <source>
        <dbReference type="ARBA" id="ARBA00023136"/>
    </source>
</evidence>
<protein>
    <recommendedName>
        <fullName evidence="8">Major facilitator superfamily (MFS) profile domain-containing protein</fullName>
    </recommendedName>
</protein>
<feature type="transmembrane region" description="Helical" evidence="7">
    <location>
        <begin position="417"/>
        <end position="439"/>
    </location>
</feature>
<dbReference type="FunFam" id="1.20.1250.20:FF:000034">
    <property type="entry name" value="MFS general substrate transporter"/>
    <property type="match status" value="1"/>
</dbReference>
<organism evidence="9 10">
    <name type="scientific">Hymenoscyphus albidus</name>
    <dbReference type="NCBI Taxonomy" id="595503"/>
    <lineage>
        <taxon>Eukaryota</taxon>
        <taxon>Fungi</taxon>
        <taxon>Dikarya</taxon>
        <taxon>Ascomycota</taxon>
        <taxon>Pezizomycotina</taxon>
        <taxon>Leotiomycetes</taxon>
        <taxon>Helotiales</taxon>
        <taxon>Helotiaceae</taxon>
        <taxon>Hymenoscyphus</taxon>
    </lineage>
</organism>
<proteinExistence type="predicted"/>
<evidence type="ECO:0000256" key="3">
    <source>
        <dbReference type="ARBA" id="ARBA00022692"/>
    </source>
</evidence>
<keyword evidence="10" id="KW-1185">Reference proteome</keyword>
<feature type="transmembrane region" description="Helical" evidence="7">
    <location>
        <begin position="57"/>
        <end position="74"/>
    </location>
</feature>
<dbReference type="GO" id="GO:0016020">
    <property type="term" value="C:membrane"/>
    <property type="evidence" value="ECO:0007669"/>
    <property type="project" value="UniProtKB-SubCell"/>
</dbReference>
<feature type="transmembrane region" description="Helical" evidence="7">
    <location>
        <begin position="225"/>
        <end position="247"/>
    </location>
</feature>
<name>A0A9N9LZ28_9HELO</name>
<keyword evidence="2" id="KW-0813">Transport</keyword>